<proteinExistence type="predicted"/>
<sequence length="96" mass="10753">MDERPVKAQDLLKDDEDYKTIKGVRVRKGTIAATIKNIAKLESANSEQRAAILDAIKENAPALVALDVHRYFECRNKEVERILVKAAMSLNDSKSI</sequence>
<name>A0ABY4VKC5_9GAMM</name>
<gene>
    <name evidence="1" type="ORF">MJO52_04300</name>
</gene>
<accession>A0ABY4VKC5</accession>
<keyword evidence="2" id="KW-1185">Reference proteome</keyword>
<dbReference type="RefSeq" id="WP_252084718.1">
    <property type="nucleotide sequence ID" value="NZ_CP092418.1"/>
</dbReference>
<evidence type="ECO:0000313" key="2">
    <source>
        <dbReference type="Proteomes" id="UP001055658"/>
    </source>
</evidence>
<evidence type="ECO:0000313" key="1">
    <source>
        <dbReference type="EMBL" id="USD22359.1"/>
    </source>
</evidence>
<protein>
    <submittedName>
        <fullName evidence="1">Uncharacterized protein</fullName>
    </submittedName>
</protein>
<reference evidence="1" key="1">
    <citation type="submission" date="2022-02" db="EMBL/GenBank/DDBJ databases">
        <title>Coral-associated bacteria.</title>
        <authorList>
            <person name="Tang K."/>
            <person name="Wang X."/>
        </authorList>
    </citation>
    <scope>NUCLEOTIDE SEQUENCE</scope>
    <source>
        <strain evidence="1">SCSIO 43006</strain>
    </source>
</reference>
<dbReference type="Proteomes" id="UP001055658">
    <property type="component" value="Chromosome"/>
</dbReference>
<dbReference type="EMBL" id="CP092418">
    <property type="protein sequence ID" value="USD22359.1"/>
    <property type="molecule type" value="Genomic_DNA"/>
</dbReference>
<organism evidence="1 2">
    <name type="scientific">Microbulbifer variabilis</name>
    <dbReference type="NCBI Taxonomy" id="266805"/>
    <lineage>
        <taxon>Bacteria</taxon>
        <taxon>Pseudomonadati</taxon>
        <taxon>Pseudomonadota</taxon>
        <taxon>Gammaproteobacteria</taxon>
        <taxon>Cellvibrionales</taxon>
        <taxon>Microbulbiferaceae</taxon>
        <taxon>Microbulbifer</taxon>
    </lineage>
</organism>